<dbReference type="Gene3D" id="1.20.1440.20">
    <property type="entry name" value="LemA-like domain"/>
    <property type="match status" value="1"/>
</dbReference>
<comment type="caution">
    <text evidence="7">The sequence shown here is derived from an EMBL/GenBank/DDBJ whole genome shotgun (WGS) entry which is preliminary data.</text>
</comment>
<dbReference type="EMBL" id="LCKD01000010">
    <property type="protein sequence ID" value="KKT89963.1"/>
    <property type="molecule type" value="Genomic_DNA"/>
</dbReference>
<organism evidence="7 8">
    <name type="scientific">Candidatus Yanofskybacteria bacterium GW2011_GWB1_45_11</name>
    <dbReference type="NCBI Taxonomy" id="1619026"/>
    <lineage>
        <taxon>Bacteria</taxon>
        <taxon>Candidatus Yanofskyibacteriota</taxon>
    </lineage>
</organism>
<evidence type="ECO:0000313" key="8">
    <source>
        <dbReference type="Proteomes" id="UP000034368"/>
    </source>
</evidence>
<accession>A0A0G1L2D3</accession>
<name>A0A0G1L2D3_9BACT</name>
<keyword evidence="4 6" id="KW-1133">Transmembrane helix</keyword>
<dbReference type="SUPFAM" id="SSF140478">
    <property type="entry name" value="LemA-like"/>
    <property type="match status" value="1"/>
</dbReference>
<evidence type="ECO:0000256" key="2">
    <source>
        <dbReference type="ARBA" id="ARBA00008854"/>
    </source>
</evidence>
<comment type="similarity">
    <text evidence="2">Belongs to the LemA family.</text>
</comment>
<evidence type="ECO:0000256" key="1">
    <source>
        <dbReference type="ARBA" id="ARBA00004167"/>
    </source>
</evidence>
<gene>
    <name evidence="7" type="ORF">UW90_C0010G0010</name>
</gene>
<feature type="transmembrane region" description="Helical" evidence="6">
    <location>
        <begin position="6"/>
        <end position="26"/>
    </location>
</feature>
<sequence length="184" mass="20706">MTRKWWIIVGIIVLAALWLGGTYNGLVKRNEAINGQWAQVETQYQRRFDLIPNLVNSVKGIMAQEQKVFGDLAEARTRYAGASSPEAKVRAANDVESALGRLLVIVENYPQLRSSETVQTLMIQLEGTENRISVERGRYNDAVKDYTVRIKRFPTNIVAGLFGFDERSYFQSQSGAENAPTVTF</sequence>
<evidence type="ECO:0000256" key="3">
    <source>
        <dbReference type="ARBA" id="ARBA00022692"/>
    </source>
</evidence>
<evidence type="ECO:0000256" key="5">
    <source>
        <dbReference type="ARBA" id="ARBA00023136"/>
    </source>
</evidence>
<dbReference type="Pfam" id="PF04011">
    <property type="entry name" value="LemA"/>
    <property type="match status" value="1"/>
</dbReference>
<dbReference type="PANTHER" id="PTHR34478:SF2">
    <property type="entry name" value="MEMBRANE PROTEIN"/>
    <property type="match status" value="1"/>
</dbReference>
<reference evidence="7 8" key="1">
    <citation type="journal article" date="2015" name="Nature">
        <title>rRNA introns, odd ribosomes, and small enigmatic genomes across a large radiation of phyla.</title>
        <authorList>
            <person name="Brown C.T."/>
            <person name="Hug L.A."/>
            <person name="Thomas B.C."/>
            <person name="Sharon I."/>
            <person name="Castelle C.J."/>
            <person name="Singh A."/>
            <person name="Wilkins M.J."/>
            <person name="Williams K.H."/>
            <person name="Banfield J.F."/>
        </authorList>
    </citation>
    <scope>NUCLEOTIDE SEQUENCE [LARGE SCALE GENOMIC DNA]</scope>
</reference>
<keyword evidence="3 6" id="KW-0812">Transmembrane</keyword>
<dbReference type="Proteomes" id="UP000034368">
    <property type="component" value="Unassembled WGS sequence"/>
</dbReference>
<comment type="subcellular location">
    <subcellularLocation>
        <location evidence="1">Membrane</location>
        <topology evidence="1">Single-pass membrane protein</topology>
    </subcellularLocation>
</comment>
<evidence type="ECO:0000256" key="4">
    <source>
        <dbReference type="ARBA" id="ARBA00022989"/>
    </source>
</evidence>
<dbReference type="GO" id="GO:0016020">
    <property type="term" value="C:membrane"/>
    <property type="evidence" value="ECO:0007669"/>
    <property type="project" value="UniProtKB-SubCell"/>
</dbReference>
<evidence type="ECO:0000313" key="7">
    <source>
        <dbReference type="EMBL" id="KKT89963.1"/>
    </source>
</evidence>
<dbReference type="AlphaFoldDB" id="A0A0G1L2D3"/>
<evidence type="ECO:0000256" key="6">
    <source>
        <dbReference type="SAM" id="Phobius"/>
    </source>
</evidence>
<proteinExistence type="inferred from homology"/>
<dbReference type="PATRIC" id="fig|1619026.3.peg.449"/>
<dbReference type="InterPro" id="IPR023353">
    <property type="entry name" value="LemA-like_dom_sf"/>
</dbReference>
<keyword evidence="5 6" id="KW-0472">Membrane</keyword>
<dbReference type="PANTHER" id="PTHR34478">
    <property type="entry name" value="PROTEIN LEMA"/>
    <property type="match status" value="1"/>
</dbReference>
<dbReference type="InterPro" id="IPR007156">
    <property type="entry name" value="MamQ_LemA"/>
</dbReference>
<protein>
    <submittedName>
        <fullName evidence="7">LemA protein</fullName>
    </submittedName>
</protein>